<dbReference type="EMBL" id="FLUQ01000001">
    <property type="protein sequence ID" value="SBV98985.1"/>
    <property type="molecule type" value="Genomic_DNA"/>
</dbReference>
<evidence type="ECO:0000313" key="2">
    <source>
        <dbReference type="EMBL" id="SBV98985.1"/>
    </source>
</evidence>
<feature type="signal peptide" evidence="1">
    <location>
        <begin position="1"/>
        <end position="29"/>
    </location>
</feature>
<evidence type="ECO:0000256" key="1">
    <source>
        <dbReference type="SAM" id="SignalP"/>
    </source>
</evidence>
<sequence>MLPCPFSHARRIVALLLAVLCLSAFFSPAHCPAAEPPVSPERATGVLAMLRNGAGSLTALETPFTLEKTVAGTGAAIAVRGNLFARLPGTLRLESVAPVVAGFSLTETGYASWTGAGGPGGAAAERSFDGQSWGRDLSRSILACLFFDDAALRRYWGLEVAGAAPPVIRLVPLKDVARAHIEAVELAFSDDGKQLLSLRITGARNGDAVFHFGGAATVTREAIGGTLFSALYTERTRRLPLLAQIWSADGKGLDCAVFAEIPLVRFGSIAIGAGGVAVTPDFPDSGLERVLERVGEALREGKGARRHKGDGWVVDITPLDGPE</sequence>
<proteinExistence type="predicted"/>
<feature type="chain" id="PRO_5012623171" evidence="1">
    <location>
        <begin position="30"/>
        <end position="323"/>
    </location>
</feature>
<reference evidence="2" key="1">
    <citation type="submission" date="2016-04" db="EMBL/GenBank/DDBJ databases">
        <authorList>
            <person name="Evans L.H."/>
            <person name="Alamgir A."/>
            <person name="Owens N."/>
            <person name="Weber N.D."/>
            <person name="Virtaneva K."/>
            <person name="Barbian K."/>
            <person name="Babar A."/>
            <person name="Rosenke K."/>
        </authorList>
    </citation>
    <scope>NUCLEOTIDE SEQUENCE</scope>
    <source>
        <strain evidence="2">86</strain>
    </source>
</reference>
<organism evidence="2">
    <name type="scientific">uncultured delta proteobacterium</name>
    <dbReference type="NCBI Taxonomy" id="34034"/>
    <lineage>
        <taxon>Bacteria</taxon>
        <taxon>Deltaproteobacteria</taxon>
        <taxon>environmental samples</taxon>
    </lineage>
</organism>
<accession>A0A212JIA7</accession>
<name>A0A212JIA7_9DELT</name>
<dbReference type="AlphaFoldDB" id="A0A212JIA7"/>
<protein>
    <submittedName>
        <fullName evidence="2">Uncharacterized protein</fullName>
    </submittedName>
</protein>
<gene>
    <name evidence="2" type="ORF">KL86DPRO_11485</name>
</gene>
<keyword evidence="1" id="KW-0732">Signal</keyword>